<evidence type="ECO:0000313" key="1">
    <source>
        <dbReference type="EMBL" id="GBN12612.1"/>
    </source>
</evidence>
<dbReference type="EMBL" id="BGPR01118348">
    <property type="protein sequence ID" value="GBN12612.1"/>
    <property type="molecule type" value="Genomic_DNA"/>
</dbReference>
<reference evidence="1 2" key="1">
    <citation type="journal article" date="2019" name="Sci. Rep.">
        <title>Orb-weaving spider Araneus ventricosus genome elucidates the spidroin gene catalogue.</title>
        <authorList>
            <person name="Kono N."/>
            <person name="Nakamura H."/>
            <person name="Ohtoshi R."/>
            <person name="Moran D.A.P."/>
            <person name="Shinohara A."/>
            <person name="Yoshida Y."/>
            <person name="Fujiwara M."/>
            <person name="Mori M."/>
            <person name="Tomita M."/>
            <person name="Arakawa K."/>
        </authorList>
    </citation>
    <scope>NUCLEOTIDE SEQUENCE [LARGE SCALE GENOMIC DNA]</scope>
</reference>
<evidence type="ECO:0000313" key="2">
    <source>
        <dbReference type="Proteomes" id="UP000499080"/>
    </source>
</evidence>
<protein>
    <submittedName>
        <fullName evidence="1">Uncharacterized protein</fullName>
    </submittedName>
</protein>
<sequence>MEHISASHRWYVSPDGTYQCDPLVVRAGVNLLKIGIVDIGYSEGFQLKLLNQCKPPVVRAARWDISVRTVSGTCHLMEHISASHRWYVSPDGTYECEPPVVHFA</sequence>
<name>A0A4Y2LDC2_ARAVE</name>
<dbReference type="AlphaFoldDB" id="A0A4Y2LDC2"/>
<dbReference type="Proteomes" id="UP000499080">
    <property type="component" value="Unassembled WGS sequence"/>
</dbReference>
<comment type="caution">
    <text evidence="1">The sequence shown here is derived from an EMBL/GenBank/DDBJ whole genome shotgun (WGS) entry which is preliminary data.</text>
</comment>
<proteinExistence type="predicted"/>
<keyword evidence="2" id="KW-1185">Reference proteome</keyword>
<accession>A0A4Y2LDC2</accession>
<organism evidence="1 2">
    <name type="scientific">Araneus ventricosus</name>
    <name type="common">Orbweaver spider</name>
    <name type="synonym">Epeira ventricosa</name>
    <dbReference type="NCBI Taxonomy" id="182803"/>
    <lineage>
        <taxon>Eukaryota</taxon>
        <taxon>Metazoa</taxon>
        <taxon>Ecdysozoa</taxon>
        <taxon>Arthropoda</taxon>
        <taxon>Chelicerata</taxon>
        <taxon>Arachnida</taxon>
        <taxon>Araneae</taxon>
        <taxon>Araneomorphae</taxon>
        <taxon>Entelegynae</taxon>
        <taxon>Araneoidea</taxon>
        <taxon>Araneidae</taxon>
        <taxon>Araneus</taxon>
    </lineage>
</organism>
<gene>
    <name evidence="1" type="ORF">AVEN_180336_1</name>
</gene>